<gene>
    <name evidence="7 9" type="primary">aroA</name>
    <name evidence="9" type="ORF">FE392_02370</name>
</gene>
<feature type="binding site" evidence="7">
    <location>
        <position position="177"/>
    </location>
    <ligand>
        <name>3-phosphoshikimate</name>
        <dbReference type="ChEBI" id="CHEBI:145989"/>
    </ligand>
</feature>
<keyword evidence="5 7" id="KW-0057">Aromatic amino acid biosynthesis</keyword>
<organism evidence="9 10">
    <name type="scientific">Xenorhabdus santafensis</name>
    <dbReference type="NCBI Taxonomy" id="2582833"/>
    <lineage>
        <taxon>Bacteria</taxon>
        <taxon>Pseudomonadati</taxon>
        <taxon>Pseudomonadota</taxon>
        <taxon>Gammaproteobacteria</taxon>
        <taxon>Enterobacterales</taxon>
        <taxon>Morganellaceae</taxon>
        <taxon>Xenorhabdus</taxon>
    </lineage>
</organism>
<keyword evidence="3 7" id="KW-0028">Amino-acid biosynthesis</keyword>
<feature type="binding site" evidence="7">
    <location>
        <position position="350"/>
    </location>
    <ligand>
        <name>3-phosphoshikimate</name>
        <dbReference type="ChEBI" id="CHEBI:145989"/>
    </ligand>
</feature>
<dbReference type="GO" id="GO:0003866">
    <property type="term" value="F:3-phosphoshikimate 1-carboxyvinyltransferase activity"/>
    <property type="evidence" value="ECO:0007669"/>
    <property type="project" value="UniProtKB-EC"/>
</dbReference>
<dbReference type="PROSITE" id="PS00885">
    <property type="entry name" value="EPSP_SYNTHASE_2"/>
    <property type="match status" value="1"/>
</dbReference>
<feature type="binding site" evidence="7">
    <location>
        <position position="354"/>
    </location>
    <ligand>
        <name>phosphoenolpyruvate</name>
        <dbReference type="ChEBI" id="CHEBI:58702"/>
    </ligand>
</feature>
<comment type="caution">
    <text evidence="7">Lacks conserved residue(s) required for the propagation of feature annotation.</text>
</comment>
<comment type="subunit">
    <text evidence="7">Monomer.</text>
</comment>
<dbReference type="InterPro" id="IPR001986">
    <property type="entry name" value="Enolpyruvate_Tfrase_dom"/>
</dbReference>
<keyword evidence="10" id="KW-1185">Reference proteome</keyword>
<dbReference type="InterPro" id="IPR006264">
    <property type="entry name" value="EPSP_synthase"/>
</dbReference>
<dbReference type="EMBL" id="VCDN01000011">
    <property type="protein sequence ID" value="MDX7986182.1"/>
    <property type="molecule type" value="Genomic_DNA"/>
</dbReference>
<keyword evidence="7" id="KW-0963">Cytoplasm</keyword>
<evidence type="ECO:0000256" key="4">
    <source>
        <dbReference type="ARBA" id="ARBA00022679"/>
    </source>
</evidence>
<evidence type="ECO:0000256" key="6">
    <source>
        <dbReference type="ARBA" id="ARBA00044633"/>
    </source>
</evidence>
<evidence type="ECO:0000313" key="10">
    <source>
        <dbReference type="Proteomes" id="UP001271890"/>
    </source>
</evidence>
<dbReference type="NCBIfam" id="TIGR01356">
    <property type="entry name" value="aroA"/>
    <property type="match status" value="1"/>
</dbReference>
<name>A0ABU4S4P1_9GAMM</name>
<evidence type="ECO:0000256" key="5">
    <source>
        <dbReference type="ARBA" id="ARBA00023141"/>
    </source>
</evidence>
<comment type="catalytic activity">
    <reaction evidence="6">
        <text>3-phosphoshikimate + phosphoenolpyruvate = 5-O-(1-carboxyvinyl)-3-phosphoshikimate + phosphate</text>
        <dbReference type="Rhea" id="RHEA:21256"/>
        <dbReference type="ChEBI" id="CHEBI:43474"/>
        <dbReference type="ChEBI" id="CHEBI:57701"/>
        <dbReference type="ChEBI" id="CHEBI:58702"/>
        <dbReference type="ChEBI" id="CHEBI:145989"/>
        <dbReference type="EC" id="2.5.1.19"/>
    </reaction>
    <physiologicalReaction direction="left-to-right" evidence="6">
        <dbReference type="Rhea" id="RHEA:21257"/>
    </physiologicalReaction>
</comment>
<dbReference type="Proteomes" id="UP001271890">
    <property type="component" value="Unassembled WGS sequence"/>
</dbReference>
<accession>A0ABU4S4P1</accession>
<dbReference type="HAMAP" id="MF_00210">
    <property type="entry name" value="EPSP_synth"/>
    <property type="match status" value="1"/>
</dbReference>
<evidence type="ECO:0000256" key="1">
    <source>
        <dbReference type="ARBA" id="ARBA00004811"/>
    </source>
</evidence>
<evidence type="ECO:0000259" key="8">
    <source>
        <dbReference type="Pfam" id="PF00275"/>
    </source>
</evidence>
<keyword evidence="4 7" id="KW-0808">Transferase</keyword>
<dbReference type="Gene3D" id="3.65.10.10">
    <property type="entry name" value="Enolpyruvate transferase domain"/>
    <property type="match status" value="2"/>
</dbReference>
<protein>
    <recommendedName>
        <fullName evidence="7">3-phosphoshikimate 1-carboxyvinyltransferase</fullName>
        <ecNumber evidence="7">2.5.1.19</ecNumber>
    </recommendedName>
    <alternativeName>
        <fullName evidence="7">5-enolpyruvylshikimate-3-phosphate synthase</fullName>
        <shortName evidence="7">EPSP synthase</shortName>
        <shortName evidence="7">EPSPS</shortName>
    </alternativeName>
</protein>
<dbReference type="InterPro" id="IPR036968">
    <property type="entry name" value="Enolpyruvate_Tfrase_sf"/>
</dbReference>
<dbReference type="SUPFAM" id="SSF55205">
    <property type="entry name" value="EPT/RTPC-like"/>
    <property type="match status" value="1"/>
</dbReference>
<evidence type="ECO:0000256" key="3">
    <source>
        <dbReference type="ARBA" id="ARBA00022605"/>
    </source>
</evidence>
<dbReference type="InterPro" id="IPR023193">
    <property type="entry name" value="EPSP_synthase_CS"/>
</dbReference>
<comment type="subcellular location">
    <subcellularLocation>
        <location evidence="7">Cytoplasm</location>
    </subcellularLocation>
</comment>
<feature type="binding site" evidence="7">
    <location>
        <position position="424"/>
    </location>
    <ligand>
        <name>phosphoenolpyruvate</name>
        <dbReference type="ChEBI" id="CHEBI:58702"/>
    </ligand>
</feature>
<feature type="binding site" evidence="7">
    <location>
        <position position="323"/>
    </location>
    <ligand>
        <name>3-phosphoshikimate</name>
        <dbReference type="ChEBI" id="CHEBI:145989"/>
    </ligand>
</feature>
<feature type="binding site" evidence="7">
    <location>
        <position position="178"/>
    </location>
    <ligand>
        <name>3-phosphoshikimate</name>
        <dbReference type="ChEBI" id="CHEBI:145989"/>
    </ligand>
</feature>
<dbReference type="PANTHER" id="PTHR21090:SF5">
    <property type="entry name" value="PENTAFUNCTIONAL AROM POLYPEPTIDE"/>
    <property type="match status" value="1"/>
</dbReference>
<feature type="binding site" evidence="7">
    <location>
        <position position="179"/>
    </location>
    <ligand>
        <name>phosphoenolpyruvate</name>
        <dbReference type="ChEBI" id="CHEBI:58702"/>
    </ligand>
</feature>
<comment type="pathway">
    <text evidence="1 7">Metabolic intermediate biosynthesis; chorismate biosynthesis; chorismate from D-erythrose 4-phosphate and phosphoenolpyruvate: step 6/7.</text>
</comment>
<dbReference type="InterPro" id="IPR013792">
    <property type="entry name" value="RNA3'P_cycl/enolpyr_Trfase_a/b"/>
</dbReference>
<feature type="binding site" evidence="7">
    <location>
        <position position="179"/>
    </location>
    <ligand>
        <name>3-phosphoshikimate</name>
        <dbReference type="ChEBI" id="CHEBI:145989"/>
    </ligand>
</feature>
<feature type="active site" description="Proton acceptor" evidence="7">
    <location>
        <position position="323"/>
    </location>
</feature>
<feature type="binding site" evidence="7">
    <location>
        <position position="30"/>
    </location>
    <ligand>
        <name>3-phosphoshikimate</name>
        <dbReference type="ChEBI" id="CHEBI:145989"/>
    </ligand>
</feature>
<reference evidence="10" key="1">
    <citation type="journal article" date="2024" name="Toxins">
        <title>Genome Sequence Analysis of Native Xenorhabdus Strains Isolated from Entomopathogenic Nematodes in Argentina.</title>
        <authorList>
            <person name="Palma L."/>
            <person name="Frizzo L."/>
            <person name="Kaiser S."/>
            <person name="Berry C."/>
            <person name="Caballero P."/>
            <person name="Bode H.B."/>
            <person name="Del Valle E.E."/>
        </authorList>
    </citation>
    <scope>NUCLEOTIDE SEQUENCE [LARGE SCALE GENOMIC DNA]</scope>
    <source>
        <strain evidence="10">12</strain>
    </source>
</reference>
<sequence>MKYYGNNYPPFIQINNTTYLYGKLDLPASKSSSTRAILTASLTPGLSRIKNIASGNNTTTMIDNCKLLGAKFTYDTYGTTVVQGIDIKSIEKKVTFNPGNSGVVLRLLMGIASYLPSSKFITNYHHSLGRRSQLEMVDALKMLNVKCNAIGPEAILPIEIESDRDIGGYTEISCRKSSQFLSGLLYLGAVSKKDLHIKVKDSITAPSMVHTTINNLRKAGISIDYDNDFKNFYTLGKSEFIPSEFNVGADPASTAAILALCTSLNSNVTLNGFFEEELGNGAVINYLIRSGAIITHINESSINIKSDGKQVLAQDFDGSLAPDAVPALAALAAFADGKSTFYNIEHIRYKESDRISDFRKELNKIGVKSEETFDTLTIYGNPNGYKGGVVVDGHFDHGLIMALTTIGLHCEEPLIINEPYHVGQTYPEYFSEIYKLGADVNELKVSAPIPEDV</sequence>
<feature type="domain" description="Enolpyruvate transferase" evidence="8">
    <location>
        <begin position="16"/>
        <end position="431"/>
    </location>
</feature>
<comment type="caution">
    <text evidence="9">The sequence shown here is derived from an EMBL/GenBank/DDBJ whole genome shotgun (WGS) entry which is preliminary data.</text>
</comment>
<comment type="function">
    <text evidence="7">Catalyzes the transfer of the enolpyruvyl moiety of phosphoenolpyruvate (PEP) to the 5-hydroxyl of shikimate-3-phosphate (S3P) to produce enolpyruvyl shikimate-3-phosphate and inorganic phosphate.</text>
</comment>
<feature type="binding site" evidence="7">
    <location>
        <position position="131"/>
    </location>
    <ligand>
        <name>phosphoenolpyruvate</name>
        <dbReference type="ChEBI" id="CHEBI:58702"/>
    </ligand>
</feature>
<proteinExistence type="inferred from homology"/>
<dbReference type="Pfam" id="PF00275">
    <property type="entry name" value="EPSP_synthase"/>
    <property type="match status" value="1"/>
</dbReference>
<dbReference type="PIRSF" id="PIRSF000505">
    <property type="entry name" value="EPSPS"/>
    <property type="match status" value="1"/>
</dbReference>
<evidence type="ECO:0000256" key="7">
    <source>
        <dbReference type="HAMAP-Rule" id="MF_00210"/>
    </source>
</evidence>
<dbReference type="EC" id="2.5.1.19" evidence="7"/>
<evidence type="ECO:0000256" key="2">
    <source>
        <dbReference type="ARBA" id="ARBA00009948"/>
    </source>
</evidence>
<feature type="binding site" evidence="7">
    <location>
        <position position="31"/>
    </location>
    <ligand>
        <name>3-phosphoshikimate</name>
        <dbReference type="ChEBI" id="CHEBI:145989"/>
    </ligand>
</feature>
<dbReference type="RefSeq" id="WP_319928624.1">
    <property type="nucleotide sequence ID" value="NZ_VCDN01000011.1"/>
</dbReference>
<evidence type="ECO:0000313" key="9">
    <source>
        <dbReference type="EMBL" id="MDX7986182.1"/>
    </source>
</evidence>
<feature type="binding site" evidence="7">
    <location>
        <position position="35"/>
    </location>
    <ligand>
        <name>3-phosphoshikimate</name>
        <dbReference type="ChEBI" id="CHEBI:145989"/>
    </ligand>
</feature>
<feature type="binding site" evidence="7">
    <location>
        <position position="30"/>
    </location>
    <ligand>
        <name>phosphoenolpyruvate</name>
        <dbReference type="ChEBI" id="CHEBI:58702"/>
    </ligand>
</feature>
<comment type="similarity">
    <text evidence="2 7">Belongs to the EPSP synthase family.</text>
</comment>
<dbReference type="PANTHER" id="PTHR21090">
    <property type="entry name" value="AROM/DEHYDROQUINATE SYNTHASE"/>
    <property type="match status" value="1"/>
</dbReference>
<feature type="binding site" evidence="7">
    <location>
        <position position="102"/>
    </location>
    <ligand>
        <name>phosphoenolpyruvate</name>
        <dbReference type="ChEBI" id="CHEBI:58702"/>
    </ligand>
</feature>